<feature type="transmembrane region" description="Helical" evidence="1">
    <location>
        <begin position="59"/>
        <end position="77"/>
    </location>
</feature>
<protein>
    <submittedName>
        <fullName evidence="2">Uncharacterized protein</fullName>
    </submittedName>
</protein>
<dbReference type="EMBL" id="CP049742">
    <property type="protein sequence ID" value="QPC46474.1"/>
    <property type="molecule type" value="Genomic_DNA"/>
</dbReference>
<evidence type="ECO:0000313" key="2">
    <source>
        <dbReference type="EMBL" id="QPC46474.1"/>
    </source>
</evidence>
<dbReference type="AlphaFoldDB" id="A0A7S8HF25"/>
<keyword evidence="1" id="KW-0472">Membrane</keyword>
<dbReference type="Proteomes" id="UP000593626">
    <property type="component" value="Chromosome"/>
</dbReference>
<evidence type="ECO:0000313" key="3">
    <source>
        <dbReference type="Proteomes" id="UP000593626"/>
    </source>
</evidence>
<gene>
    <name evidence="2" type="ORF">G8O30_05590</name>
</gene>
<keyword evidence="1" id="KW-1133">Transmembrane helix</keyword>
<proteinExistence type="predicted"/>
<keyword evidence="3" id="KW-1185">Reference proteome</keyword>
<accession>A0A7S8HF25</accession>
<dbReference type="RefSeq" id="WP_239673996.1">
    <property type="nucleotide sequence ID" value="NZ_CP049742.1"/>
</dbReference>
<reference evidence="2 3" key="1">
    <citation type="submission" date="2019-07" db="EMBL/GenBank/DDBJ databases">
        <title>Genome sequence of 2 isolates from Red Sea Mangroves.</title>
        <authorList>
            <person name="Sefrji F."/>
            <person name="Michoud G."/>
            <person name="Merlino G."/>
            <person name="Daffonchio D."/>
        </authorList>
    </citation>
    <scope>NUCLEOTIDE SEQUENCE [LARGE SCALE GENOMIC DNA]</scope>
    <source>
        <strain evidence="2 3">R1DC41</strain>
    </source>
</reference>
<sequence length="86" mass="9883">MTEKRIWPIIGVFIFGGILLQSFIQLDSMKYRLEAWITLAIVGVIYFLFVSLSKKESKSWFIGMTALAIVSVLMIFLQPMIFHTGH</sequence>
<dbReference type="KEGG" id="mcui:G8O30_05590"/>
<keyword evidence="1" id="KW-0812">Transmembrane</keyword>
<evidence type="ECO:0000256" key="1">
    <source>
        <dbReference type="SAM" id="Phobius"/>
    </source>
</evidence>
<name>A0A7S8HF25_9BACI</name>
<organism evidence="2 3">
    <name type="scientific">Mangrovibacillus cuniculi</name>
    <dbReference type="NCBI Taxonomy" id="2593652"/>
    <lineage>
        <taxon>Bacteria</taxon>
        <taxon>Bacillati</taxon>
        <taxon>Bacillota</taxon>
        <taxon>Bacilli</taxon>
        <taxon>Bacillales</taxon>
        <taxon>Bacillaceae</taxon>
        <taxon>Mangrovibacillus</taxon>
    </lineage>
</organism>
<feature type="transmembrane region" description="Helical" evidence="1">
    <location>
        <begin position="36"/>
        <end position="53"/>
    </location>
</feature>
<feature type="transmembrane region" description="Helical" evidence="1">
    <location>
        <begin position="6"/>
        <end position="24"/>
    </location>
</feature>